<organism evidence="1 2">
    <name type="scientific">Chenopodium quinoa</name>
    <name type="common">Quinoa</name>
    <dbReference type="NCBI Taxonomy" id="63459"/>
    <lineage>
        <taxon>Eukaryota</taxon>
        <taxon>Viridiplantae</taxon>
        <taxon>Streptophyta</taxon>
        <taxon>Embryophyta</taxon>
        <taxon>Tracheophyta</taxon>
        <taxon>Spermatophyta</taxon>
        <taxon>Magnoliopsida</taxon>
        <taxon>eudicotyledons</taxon>
        <taxon>Gunneridae</taxon>
        <taxon>Pentapetalae</taxon>
        <taxon>Caryophyllales</taxon>
        <taxon>Chenopodiaceae</taxon>
        <taxon>Chenopodioideae</taxon>
        <taxon>Atripliceae</taxon>
        <taxon>Chenopodium</taxon>
    </lineage>
</organism>
<dbReference type="Proteomes" id="UP000596660">
    <property type="component" value="Unplaced"/>
</dbReference>
<evidence type="ECO:0000313" key="2">
    <source>
        <dbReference type="Proteomes" id="UP000596660"/>
    </source>
</evidence>
<dbReference type="Gramene" id="AUR62040032-RA">
    <property type="protein sequence ID" value="AUR62040032-RA:cds"/>
    <property type="gene ID" value="AUR62040032"/>
</dbReference>
<proteinExistence type="predicted"/>
<protein>
    <submittedName>
        <fullName evidence="1">Uncharacterized protein</fullName>
    </submittedName>
</protein>
<reference evidence="1" key="2">
    <citation type="submission" date="2021-03" db="UniProtKB">
        <authorList>
            <consortium name="EnsemblPlants"/>
        </authorList>
    </citation>
    <scope>IDENTIFICATION</scope>
</reference>
<name>A0A803N3W1_CHEQI</name>
<dbReference type="EnsemblPlants" id="AUR62040032-RA">
    <property type="protein sequence ID" value="AUR62040032-RA:cds"/>
    <property type="gene ID" value="AUR62040032"/>
</dbReference>
<accession>A0A803N3W1</accession>
<reference evidence="1" key="1">
    <citation type="journal article" date="2017" name="Nature">
        <title>The genome of Chenopodium quinoa.</title>
        <authorList>
            <person name="Jarvis D.E."/>
            <person name="Ho Y.S."/>
            <person name="Lightfoot D.J."/>
            <person name="Schmoeckel S.M."/>
            <person name="Li B."/>
            <person name="Borm T.J.A."/>
            <person name="Ohyanagi H."/>
            <person name="Mineta K."/>
            <person name="Michell C.T."/>
            <person name="Saber N."/>
            <person name="Kharbatia N.M."/>
            <person name="Rupper R.R."/>
            <person name="Sharp A.R."/>
            <person name="Dally N."/>
            <person name="Boughton B.A."/>
            <person name="Woo Y.H."/>
            <person name="Gao G."/>
            <person name="Schijlen E.G.W.M."/>
            <person name="Guo X."/>
            <person name="Momin A.A."/>
            <person name="Negrao S."/>
            <person name="Al-Babili S."/>
            <person name="Gehring C."/>
            <person name="Roessner U."/>
            <person name="Jung C."/>
            <person name="Murphy K."/>
            <person name="Arold S.T."/>
            <person name="Gojobori T."/>
            <person name="van der Linden C.G."/>
            <person name="van Loo E.N."/>
            <person name="Jellen E.N."/>
            <person name="Maughan P.J."/>
            <person name="Tester M."/>
        </authorList>
    </citation>
    <scope>NUCLEOTIDE SEQUENCE [LARGE SCALE GENOMIC DNA]</scope>
    <source>
        <strain evidence="1">cv. PI 614886</strain>
    </source>
</reference>
<sequence>MTEFLVVDVPSAYNAIIGRLMIYDVQDVVLTYHLTMIYESNNSFPERVRGSHKMARECYVTALKQPCRQR</sequence>
<keyword evidence="2" id="KW-1185">Reference proteome</keyword>
<dbReference type="AlphaFoldDB" id="A0A803N3W1"/>
<evidence type="ECO:0000313" key="1">
    <source>
        <dbReference type="EnsemblPlants" id="AUR62040032-RA:cds"/>
    </source>
</evidence>